<dbReference type="RefSeq" id="WP_059747361.1">
    <property type="nucleotide sequence ID" value="NZ_LRDC01000051.1"/>
</dbReference>
<dbReference type="AlphaFoldDB" id="A0A125BE12"/>
<sequence>MFTTTKKYNQKCQQNEILIKNLQRLEQENLQLAQHNDELKMQAGLNHDHQEEQFFEQQLLDCTIECIKHIEGVRETVLSSYQAIDRENQSTNVISTLLHSSSDSLSRIVAEMNSLTSKMGMLTENISGLSKMADNINMFVSTISKISAQTNLLALNAAIEAARAGEAGRGFSVVADEVRSLANNTQTSANEVSELVNKIIDTTSTTVESVNVIQNSNGDLSVGVEKLDADYVEIIDCCTSMKNTISHASLRTFIQTVKLDHIVWKGEIYAVAHGSSQKSIDSFADHTMCRLGKWYQSIGKDDFAANNAFRSLEAPHKEVHINGVKALEMIIKGDKKTAIDHLTKMEKASQQVMHYLDQLSQ</sequence>
<protein>
    <submittedName>
        <fullName evidence="6">Chemotaxis protein</fullName>
    </submittedName>
</protein>
<keyword evidence="2 3" id="KW-0807">Transducer</keyword>
<dbReference type="Pfam" id="PF13682">
    <property type="entry name" value="CZB"/>
    <property type="match status" value="1"/>
</dbReference>
<dbReference type="Gene3D" id="6.10.250.3200">
    <property type="match status" value="1"/>
</dbReference>
<dbReference type="GO" id="GO:0007165">
    <property type="term" value="P:signal transduction"/>
    <property type="evidence" value="ECO:0007669"/>
    <property type="project" value="UniProtKB-KW"/>
</dbReference>
<evidence type="ECO:0000256" key="4">
    <source>
        <dbReference type="SAM" id="Coils"/>
    </source>
</evidence>
<feature type="domain" description="Methyl-accepting transducer" evidence="5">
    <location>
        <begin position="70"/>
        <end position="255"/>
    </location>
</feature>
<reference evidence="6 7" key="1">
    <citation type="submission" date="2016-01" db="EMBL/GenBank/DDBJ databases">
        <title>Draft genome of the antarctic isolate Shewanella frigidimarina Ag06-30.</title>
        <authorList>
            <person name="Parmeciano Di Noto G."/>
            <person name="Vazquez S."/>
            <person name="Mac Cormack W."/>
            <person name="Iriarte A."/>
            <person name="Quiroga C."/>
        </authorList>
    </citation>
    <scope>NUCLEOTIDE SEQUENCE [LARGE SCALE GENOMIC DNA]</scope>
    <source>
        <strain evidence="6 7">Ag06-30</strain>
    </source>
</reference>
<dbReference type="Proteomes" id="UP000055702">
    <property type="component" value="Unassembled WGS sequence"/>
</dbReference>
<dbReference type="SMART" id="SM00283">
    <property type="entry name" value="MA"/>
    <property type="match status" value="1"/>
</dbReference>
<dbReference type="InterPro" id="IPR004089">
    <property type="entry name" value="MCPsignal_dom"/>
</dbReference>
<dbReference type="SUPFAM" id="SSF58104">
    <property type="entry name" value="Methyl-accepting chemotaxis protein (MCP) signaling domain"/>
    <property type="match status" value="1"/>
</dbReference>
<evidence type="ECO:0000313" key="7">
    <source>
        <dbReference type="Proteomes" id="UP000055702"/>
    </source>
</evidence>
<accession>A0A125BE12</accession>
<evidence type="ECO:0000256" key="3">
    <source>
        <dbReference type="PROSITE-ProRule" id="PRU00284"/>
    </source>
</evidence>
<dbReference type="PANTHER" id="PTHR32089:SF112">
    <property type="entry name" value="LYSOZYME-LIKE PROTEIN-RELATED"/>
    <property type="match status" value="1"/>
</dbReference>
<organism evidence="6">
    <name type="scientific">Shewanella frigidimarina</name>
    <dbReference type="NCBI Taxonomy" id="56812"/>
    <lineage>
        <taxon>Bacteria</taxon>
        <taxon>Pseudomonadati</taxon>
        <taxon>Pseudomonadota</taxon>
        <taxon>Gammaproteobacteria</taxon>
        <taxon>Alteromonadales</taxon>
        <taxon>Shewanellaceae</taxon>
        <taxon>Shewanella</taxon>
    </lineage>
</organism>
<evidence type="ECO:0000313" key="6">
    <source>
        <dbReference type="EMBL" id="KVX00383.1"/>
    </source>
</evidence>
<evidence type="ECO:0000256" key="2">
    <source>
        <dbReference type="ARBA" id="ARBA00023224"/>
    </source>
</evidence>
<feature type="coiled-coil region" evidence="4">
    <location>
        <begin position="8"/>
        <end position="42"/>
    </location>
</feature>
<comment type="subcellular location">
    <subcellularLocation>
        <location evidence="1">Membrane</location>
    </subcellularLocation>
</comment>
<dbReference type="GO" id="GO:0006935">
    <property type="term" value="P:chemotaxis"/>
    <property type="evidence" value="ECO:0007669"/>
    <property type="project" value="UniProtKB-ARBA"/>
</dbReference>
<dbReference type="Pfam" id="PF00015">
    <property type="entry name" value="MCPsignal"/>
    <property type="match status" value="1"/>
</dbReference>
<dbReference type="PANTHER" id="PTHR32089">
    <property type="entry name" value="METHYL-ACCEPTING CHEMOTAXIS PROTEIN MCPB"/>
    <property type="match status" value="1"/>
</dbReference>
<dbReference type="Gene3D" id="1.20.120.30">
    <property type="entry name" value="Aspartate receptor, ligand-binding domain"/>
    <property type="match status" value="1"/>
</dbReference>
<keyword evidence="4" id="KW-0175">Coiled coil</keyword>
<gene>
    <name evidence="6" type="ORF">AWJ07_08425</name>
</gene>
<dbReference type="PROSITE" id="PS50111">
    <property type="entry name" value="CHEMOTAXIS_TRANSDUC_2"/>
    <property type="match status" value="1"/>
</dbReference>
<comment type="caution">
    <text evidence="6">The sequence shown here is derived from an EMBL/GenBank/DDBJ whole genome shotgun (WGS) entry which is preliminary data.</text>
</comment>
<evidence type="ECO:0000256" key="1">
    <source>
        <dbReference type="ARBA" id="ARBA00004370"/>
    </source>
</evidence>
<dbReference type="GO" id="GO:0016020">
    <property type="term" value="C:membrane"/>
    <property type="evidence" value="ECO:0007669"/>
    <property type="project" value="UniProtKB-SubCell"/>
</dbReference>
<name>A0A125BE12_SHEFR</name>
<proteinExistence type="predicted"/>
<evidence type="ECO:0000259" key="5">
    <source>
        <dbReference type="PROSITE" id="PS50111"/>
    </source>
</evidence>
<dbReference type="EMBL" id="LRDC01000051">
    <property type="protein sequence ID" value="KVX00383.1"/>
    <property type="molecule type" value="Genomic_DNA"/>
</dbReference>
<dbReference type="InterPro" id="IPR025991">
    <property type="entry name" value="Chemoreceptor_zinc-bind_dom"/>
</dbReference>